<dbReference type="GO" id="GO:0004674">
    <property type="term" value="F:protein serine/threonine kinase activity"/>
    <property type="evidence" value="ECO:0007669"/>
    <property type="project" value="UniProtKB-KW"/>
</dbReference>
<evidence type="ECO:0000256" key="7">
    <source>
        <dbReference type="ARBA" id="ARBA00022840"/>
    </source>
</evidence>
<dbReference type="Pfam" id="PF00069">
    <property type="entry name" value="Pkinase"/>
    <property type="match status" value="1"/>
</dbReference>
<dbReference type="FunFam" id="3.30.200.20:FF:000042">
    <property type="entry name" value="Aurora kinase A"/>
    <property type="match status" value="1"/>
</dbReference>
<dbReference type="GO" id="GO:0032465">
    <property type="term" value="P:regulation of cytokinesis"/>
    <property type="evidence" value="ECO:0007669"/>
    <property type="project" value="UniProtKB-ARBA"/>
</dbReference>
<dbReference type="InterPro" id="IPR030616">
    <property type="entry name" value="Aur-like"/>
</dbReference>
<dbReference type="Gene3D" id="1.10.510.10">
    <property type="entry name" value="Transferase(Phosphotransferase) domain 1"/>
    <property type="match status" value="1"/>
</dbReference>
<evidence type="ECO:0000256" key="13">
    <source>
        <dbReference type="PROSITE-ProRule" id="PRU10141"/>
    </source>
</evidence>
<gene>
    <name evidence="17" type="ORF">K491DRAFT_753232</name>
</gene>
<reference evidence="17" key="1">
    <citation type="journal article" date="2020" name="Stud. Mycol.">
        <title>101 Dothideomycetes genomes: a test case for predicting lifestyles and emergence of pathogens.</title>
        <authorList>
            <person name="Haridas S."/>
            <person name="Albert R."/>
            <person name="Binder M."/>
            <person name="Bloem J."/>
            <person name="Labutti K."/>
            <person name="Salamov A."/>
            <person name="Andreopoulos B."/>
            <person name="Baker S."/>
            <person name="Barry K."/>
            <person name="Bills G."/>
            <person name="Bluhm B."/>
            <person name="Cannon C."/>
            <person name="Castanera R."/>
            <person name="Culley D."/>
            <person name="Daum C."/>
            <person name="Ezra D."/>
            <person name="Gonzalez J."/>
            <person name="Henrissat B."/>
            <person name="Kuo A."/>
            <person name="Liang C."/>
            <person name="Lipzen A."/>
            <person name="Lutzoni F."/>
            <person name="Magnuson J."/>
            <person name="Mondo S."/>
            <person name="Nolan M."/>
            <person name="Ohm R."/>
            <person name="Pangilinan J."/>
            <person name="Park H.-J."/>
            <person name="Ramirez L."/>
            <person name="Alfaro M."/>
            <person name="Sun H."/>
            <person name="Tritt A."/>
            <person name="Yoshinaga Y."/>
            <person name="Zwiers L.-H."/>
            <person name="Turgeon B."/>
            <person name="Goodwin S."/>
            <person name="Spatafora J."/>
            <person name="Crous P."/>
            <person name="Grigoriev I."/>
        </authorList>
    </citation>
    <scope>NUCLEOTIDE SEQUENCE</scope>
    <source>
        <strain evidence="17">CBS 122681</strain>
    </source>
</reference>
<feature type="binding site" evidence="11">
    <location>
        <begin position="198"/>
        <end position="200"/>
    </location>
    <ligand>
        <name>ATP</name>
        <dbReference type="ChEBI" id="CHEBI:30616"/>
    </ligand>
</feature>
<evidence type="ECO:0000256" key="6">
    <source>
        <dbReference type="ARBA" id="ARBA00022777"/>
    </source>
</evidence>
<dbReference type="OrthoDB" id="377346at2759"/>
<comment type="similarity">
    <text evidence="15">Belongs to the protein kinase superfamily. Ser/Thr protein kinase family. Aurora subfamily.</text>
</comment>
<dbReference type="PROSITE" id="PS50011">
    <property type="entry name" value="PROTEIN_KINASE_DOM"/>
    <property type="match status" value="1"/>
</dbReference>
<dbReference type="EMBL" id="MU004289">
    <property type="protein sequence ID" value="KAF2662693.1"/>
    <property type="molecule type" value="Genomic_DNA"/>
</dbReference>
<comment type="catalytic activity">
    <reaction evidence="8 15">
        <text>L-threonyl-[protein] + ATP = O-phospho-L-threonyl-[protein] + ADP + H(+)</text>
        <dbReference type="Rhea" id="RHEA:46608"/>
        <dbReference type="Rhea" id="RHEA-COMP:11060"/>
        <dbReference type="Rhea" id="RHEA-COMP:11605"/>
        <dbReference type="ChEBI" id="CHEBI:15378"/>
        <dbReference type="ChEBI" id="CHEBI:30013"/>
        <dbReference type="ChEBI" id="CHEBI:30616"/>
        <dbReference type="ChEBI" id="CHEBI:61977"/>
        <dbReference type="ChEBI" id="CHEBI:456216"/>
        <dbReference type="EC" id="2.7.11.1"/>
    </reaction>
</comment>
<feature type="binding site" evidence="11">
    <location>
        <begin position="247"/>
        <end position="248"/>
    </location>
    <ligand>
        <name>ATP</name>
        <dbReference type="ChEBI" id="CHEBI:30616"/>
    </ligand>
</feature>
<evidence type="ECO:0000256" key="5">
    <source>
        <dbReference type="ARBA" id="ARBA00022741"/>
    </source>
</evidence>
<evidence type="ECO:0000256" key="12">
    <source>
        <dbReference type="PIRSR" id="PIRSR630616-3"/>
    </source>
</evidence>
<evidence type="ECO:0000256" key="3">
    <source>
        <dbReference type="ARBA" id="ARBA00022527"/>
    </source>
</evidence>
<comment type="catalytic activity">
    <reaction evidence="9 15">
        <text>L-seryl-[protein] + ATP = O-phospho-L-seryl-[protein] + ADP + H(+)</text>
        <dbReference type="Rhea" id="RHEA:17989"/>
        <dbReference type="Rhea" id="RHEA-COMP:9863"/>
        <dbReference type="Rhea" id="RHEA-COMP:11604"/>
        <dbReference type="ChEBI" id="CHEBI:15378"/>
        <dbReference type="ChEBI" id="CHEBI:29999"/>
        <dbReference type="ChEBI" id="CHEBI:30616"/>
        <dbReference type="ChEBI" id="CHEBI:83421"/>
        <dbReference type="ChEBI" id="CHEBI:456216"/>
        <dbReference type="EC" id="2.7.11.1"/>
    </reaction>
</comment>
<dbReference type="InterPro" id="IPR011009">
    <property type="entry name" value="Kinase-like_dom_sf"/>
</dbReference>
<feature type="binding site" evidence="11">
    <location>
        <position position="130"/>
    </location>
    <ligand>
        <name>ATP</name>
        <dbReference type="ChEBI" id="CHEBI:30616"/>
    </ligand>
</feature>
<dbReference type="GO" id="GO:0072479">
    <property type="term" value="P:response to mitotic cell cycle spindle assembly checkpoint signaling"/>
    <property type="evidence" value="ECO:0007669"/>
    <property type="project" value="UniProtKB-ARBA"/>
</dbReference>
<feature type="active site" description="Proton acceptor" evidence="10">
    <location>
        <position position="243"/>
    </location>
</feature>
<keyword evidence="7 11" id="KW-0067">ATP-binding</keyword>
<dbReference type="PROSITE" id="PS00108">
    <property type="entry name" value="PROTEIN_KINASE_ST"/>
    <property type="match status" value="1"/>
</dbReference>
<evidence type="ECO:0000256" key="4">
    <source>
        <dbReference type="ARBA" id="ARBA00022679"/>
    </source>
</evidence>
<dbReference type="GO" id="GO:0045143">
    <property type="term" value="P:homologous chromosome segregation"/>
    <property type="evidence" value="ECO:0007669"/>
    <property type="project" value="UniProtKB-ARBA"/>
</dbReference>
<evidence type="ECO:0000313" key="18">
    <source>
        <dbReference type="Proteomes" id="UP000799324"/>
    </source>
</evidence>
<dbReference type="SUPFAM" id="SSF56112">
    <property type="entry name" value="Protein kinase-like (PK-like)"/>
    <property type="match status" value="1"/>
</dbReference>
<keyword evidence="18" id="KW-1185">Reference proteome</keyword>
<evidence type="ECO:0000256" key="1">
    <source>
        <dbReference type="ARBA" id="ARBA00012513"/>
    </source>
</evidence>
<dbReference type="GO" id="GO:0032133">
    <property type="term" value="C:chromosome passenger complex"/>
    <property type="evidence" value="ECO:0007669"/>
    <property type="project" value="UniProtKB-ARBA"/>
</dbReference>
<feature type="domain" description="Protein kinase" evidence="16">
    <location>
        <begin position="120"/>
        <end position="373"/>
    </location>
</feature>
<dbReference type="GO" id="GO:0051233">
    <property type="term" value="C:spindle midzone"/>
    <property type="evidence" value="ECO:0007669"/>
    <property type="project" value="UniProtKB-ARBA"/>
</dbReference>
<proteinExistence type="inferred from homology"/>
<dbReference type="GO" id="GO:0000819">
    <property type="term" value="P:sister chromatid segregation"/>
    <property type="evidence" value="ECO:0007669"/>
    <property type="project" value="UniProtKB-ARBA"/>
</dbReference>
<dbReference type="GO" id="GO:1902115">
    <property type="term" value="P:regulation of organelle assembly"/>
    <property type="evidence" value="ECO:0007669"/>
    <property type="project" value="UniProtKB-ARBA"/>
</dbReference>
<dbReference type="SMART" id="SM00220">
    <property type="entry name" value="S_TKc"/>
    <property type="match status" value="1"/>
</dbReference>
<dbReference type="GO" id="GO:0005524">
    <property type="term" value="F:ATP binding"/>
    <property type="evidence" value="ECO:0007669"/>
    <property type="project" value="UniProtKB-UniRule"/>
</dbReference>
<evidence type="ECO:0000256" key="15">
    <source>
        <dbReference type="RuleBase" id="RU367134"/>
    </source>
</evidence>
<dbReference type="InterPro" id="IPR008271">
    <property type="entry name" value="Ser/Thr_kinase_AS"/>
</dbReference>
<keyword evidence="6 15" id="KW-0418">Kinase</keyword>
<dbReference type="PROSITE" id="PS00107">
    <property type="entry name" value="PROTEIN_KINASE_ATP"/>
    <property type="match status" value="1"/>
</dbReference>
<evidence type="ECO:0000256" key="2">
    <source>
        <dbReference type="ARBA" id="ARBA00021157"/>
    </source>
</evidence>
<dbReference type="GO" id="GO:0000776">
    <property type="term" value="C:kinetochore"/>
    <property type="evidence" value="ECO:0007669"/>
    <property type="project" value="UniProtKB-ARBA"/>
</dbReference>
<dbReference type="Proteomes" id="UP000799324">
    <property type="component" value="Unassembled WGS sequence"/>
</dbReference>
<keyword evidence="4 15" id="KW-0808">Transferase</keyword>
<evidence type="ECO:0000313" key="17">
    <source>
        <dbReference type="EMBL" id="KAF2662693.1"/>
    </source>
</evidence>
<evidence type="ECO:0000256" key="11">
    <source>
        <dbReference type="PIRSR" id="PIRSR630616-2"/>
    </source>
</evidence>
<dbReference type="InterPro" id="IPR017441">
    <property type="entry name" value="Protein_kinase_ATP_BS"/>
</dbReference>
<accession>A0A6A6TUN7</accession>
<feature type="binding site" evidence="11 13">
    <location>
        <position position="149"/>
    </location>
    <ligand>
        <name>ATP</name>
        <dbReference type="ChEBI" id="CHEBI:30616"/>
    </ligand>
</feature>
<dbReference type="GO" id="GO:0044779">
    <property type="term" value="P:meiotic spindle checkpoint signaling"/>
    <property type="evidence" value="ECO:0007669"/>
    <property type="project" value="UniProtKB-ARBA"/>
</dbReference>
<keyword evidence="3 14" id="KW-0723">Serine/threonine-protein kinase</keyword>
<dbReference type="CDD" id="cd14007">
    <property type="entry name" value="STKc_Aurora"/>
    <property type="match status" value="1"/>
</dbReference>
<protein>
    <recommendedName>
        <fullName evidence="2 15">Aurora kinase</fullName>
        <ecNumber evidence="1 15">2.7.11.1</ecNumber>
    </recommendedName>
</protein>
<evidence type="ECO:0000256" key="8">
    <source>
        <dbReference type="ARBA" id="ARBA00047899"/>
    </source>
</evidence>
<sequence>MDVSNLEAAFERITVTDENDGQLVTTTTYHKSKGSLSTATALASLASSSSAANRMKLPLQKLAAANSSKIINAKVTLPSQAAQSRSSDDQVSSHSQRRTLTESAIYVQPSTPKQWHLGMFEIGKPLGKGKFGRVYLAKECSTGFVCALKVLHKSELQQGKVEKQVRREIEIQSHLAHPNILRLFGHFHDAKRIFLILEFAGKGELYKHLRREQRFPEWKAAQYIAQMAAALKYLHKKHVMHRDIKPENILMGIHGEIKISDFGWSVHAPNNRRNTMCGTLDYLPPEMLRGGGKDNFYSEKVDLWSLGVLTYEFLVGEAPFEDTQVMTQRKIARGEYEVPNFVSPEARDLIKKLLVLDPEKRIALEDVERHPWIIKHCSGSERAYNRTSGTTSRSTSERES</sequence>
<dbReference type="PANTHER" id="PTHR24350">
    <property type="entry name" value="SERINE/THREONINE-PROTEIN KINASE IAL-RELATED"/>
    <property type="match status" value="1"/>
</dbReference>
<keyword evidence="5 11" id="KW-0547">Nucleotide-binding</keyword>
<evidence type="ECO:0000259" key="16">
    <source>
        <dbReference type="PROSITE" id="PS50011"/>
    </source>
</evidence>
<evidence type="ECO:0000256" key="14">
    <source>
        <dbReference type="RuleBase" id="RU000304"/>
    </source>
</evidence>
<dbReference type="GO" id="GO:0008608">
    <property type="term" value="P:attachment of spindle microtubules to kinetochore"/>
    <property type="evidence" value="ECO:0007669"/>
    <property type="project" value="UniProtKB-ARBA"/>
</dbReference>
<dbReference type="GO" id="GO:0090266">
    <property type="term" value="P:regulation of mitotic cell cycle spindle assembly checkpoint"/>
    <property type="evidence" value="ECO:0007669"/>
    <property type="project" value="UniProtKB-ARBA"/>
</dbReference>
<feature type="cross-link" description="Glycyl lysine isopeptide (Lys-Gly) (interchain with G-Cter in SUMO2)" evidence="12">
    <location>
        <position position="245"/>
    </location>
</feature>
<evidence type="ECO:0000256" key="10">
    <source>
        <dbReference type="PIRSR" id="PIRSR630616-1"/>
    </source>
</evidence>
<dbReference type="FunFam" id="1.10.510.10:FF:000235">
    <property type="entry name" value="Serine/threonine-protein kinase ark1"/>
    <property type="match status" value="1"/>
</dbReference>
<dbReference type="InterPro" id="IPR000719">
    <property type="entry name" value="Prot_kinase_dom"/>
</dbReference>
<name>A0A6A6TUN7_9PLEO</name>
<evidence type="ECO:0000256" key="9">
    <source>
        <dbReference type="ARBA" id="ARBA00048679"/>
    </source>
</evidence>
<dbReference type="AlphaFoldDB" id="A0A6A6TUN7"/>
<organism evidence="17 18">
    <name type="scientific">Lophiostoma macrostomum CBS 122681</name>
    <dbReference type="NCBI Taxonomy" id="1314788"/>
    <lineage>
        <taxon>Eukaryota</taxon>
        <taxon>Fungi</taxon>
        <taxon>Dikarya</taxon>
        <taxon>Ascomycota</taxon>
        <taxon>Pezizomycotina</taxon>
        <taxon>Dothideomycetes</taxon>
        <taxon>Pleosporomycetidae</taxon>
        <taxon>Pleosporales</taxon>
        <taxon>Lophiostomataceae</taxon>
        <taxon>Lophiostoma</taxon>
    </lineage>
</organism>
<feature type="binding site" evidence="11">
    <location>
        <position position="261"/>
    </location>
    <ligand>
        <name>ATP</name>
        <dbReference type="ChEBI" id="CHEBI:30616"/>
    </ligand>
</feature>
<dbReference type="EC" id="2.7.11.1" evidence="1 15"/>